<feature type="domain" description="Card1 endonuclease" evidence="1">
    <location>
        <begin position="245"/>
        <end position="371"/>
    </location>
</feature>
<dbReference type="EMBL" id="JAIKTU010000008">
    <property type="protein sequence ID" value="MBY0755913.1"/>
    <property type="molecule type" value="Genomic_DNA"/>
</dbReference>
<proteinExistence type="predicted"/>
<dbReference type="Pfam" id="PF09002">
    <property type="entry name" value="Card1_endonuc"/>
    <property type="match status" value="1"/>
</dbReference>
<dbReference type="Gene3D" id="3.40.1350.10">
    <property type="match status" value="1"/>
</dbReference>
<dbReference type="InterPro" id="IPR015093">
    <property type="entry name" value="Card1_endonucl_dom"/>
</dbReference>
<dbReference type="Proteomes" id="UP001299068">
    <property type="component" value="Unassembled WGS sequence"/>
</dbReference>
<comment type="caution">
    <text evidence="2">The sequence shown here is derived from an EMBL/GenBank/DDBJ whole genome shotgun (WGS) entry which is preliminary data.</text>
</comment>
<evidence type="ECO:0000313" key="3">
    <source>
        <dbReference type="Proteomes" id="UP001299068"/>
    </source>
</evidence>
<evidence type="ECO:0000313" key="2">
    <source>
        <dbReference type="EMBL" id="MBY0755913.1"/>
    </source>
</evidence>
<gene>
    <name evidence="2" type="ORF">K5V21_10690</name>
</gene>
<accession>A0ABS7KZ76</accession>
<reference evidence="2 3" key="1">
    <citation type="journal article" date="2021" name="Cell Host Microbe">
        <title>in vivo commensal control of Clostridioides difficile virulence.</title>
        <authorList>
            <person name="Girinathan B.P."/>
            <person name="Dibenedetto N."/>
            <person name="Worley J.N."/>
            <person name="Peltier J."/>
            <person name="Arrieta-Ortiz M.L."/>
            <person name="Rupa Christinal Immanuel S."/>
            <person name="Lavin R."/>
            <person name="Delaney M.L."/>
            <person name="Cummins C."/>
            <person name="Hoffmann M."/>
            <person name="Luo Y."/>
            <person name="Gonzalez-Escalona N."/>
            <person name="Allard M."/>
            <person name="Onderdonk A.B."/>
            <person name="Gerber G.K."/>
            <person name="Sonenshein A.L."/>
            <person name="Baliga N."/>
            <person name="Dupuy B."/>
            <person name="Bry L."/>
        </authorList>
    </citation>
    <scope>NUCLEOTIDE SEQUENCE [LARGE SCALE GENOMIC DNA]</scope>
    <source>
        <strain evidence="2 3">DSM 599</strain>
    </source>
</reference>
<name>A0ABS7KZ76_CLOSR</name>
<dbReference type="SUPFAM" id="SSF52980">
    <property type="entry name" value="Restriction endonuclease-like"/>
    <property type="match status" value="1"/>
</dbReference>
<dbReference type="RefSeq" id="WP_221861244.1">
    <property type="nucleotide sequence ID" value="NZ_JAIKTU010000008.1"/>
</dbReference>
<dbReference type="InterPro" id="IPR011335">
    <property type="entry name" value="Restrct_endonuc-II-like"/>
</dbReference>
<evidence type="ECO:0000259" key="1">
    <source>
        <dbReference type="Pfam" id="PF09002"/>
    </source>
</evidence>
<keyword evidence="3" id="KW-1185">Reference proteome</keyword>
<dbReference type="InterPro" id="IPR011856">
    <property type="entry name" value="tRNA_endonuc-like_dom_sf"/>
</dbReference>
<sequence>MKEGTLLTVFNNHNESGIILAKKYKFENIIVAECNVHKDEVFDNLVEIYKESNNDSKIEIVKDDIDSIMDRFKGKEGRLIINLTLDDTLKALKLLYKCKELNIDGVYIDIPRKKEYWFKKNLNILEEELVDLDIEEIFKSNGNNIISHECRLTNDNQILDFAKIIYENMDIWHKYKQRLYDTEIFSHDYTNQKIVTINKEKLCDEEKTILFKVISSLKKLNLIDVEEDKDIKVTFLNDYLKGFIFKSGTWLEILTESIVKEINSIDDVKSGVVFMWNELHGNIKNELDVVAIKDSVMVCISCKDSAKYDENTLNELKVYSDRIGGENSKKILIATKKPNKSSVIDRAREMGIHLVILDRDINIFKKTLENIINKITQD</sequence>
<protein>
    <submittedName>
        <fullName evidence="2">DUF1887 family protein</fullName>
    </submittedName>
</protein>
<organism evidence="2 3">
    <name type="scientific">Clostridium sardiniense</name>
    <name type="common">Clostridium absonum</name>
    <dbReference type="NCBI Taxonomy" id="29369"/>
    <lineage>
        <taxon>Bacteria</taxon>
        <taxon>Bacillati</taxon>
        <taxon>Bacillota</taxon>
        <taxon>Clostridia</taxon>
        <taxon>Eubacteriales</taxon>
        <taxon>Clostridiaceae</taxon>
        <taxon>Clostridium</taxon>
    </lineage>
</organism>